<accession>A0ABN9R373</accession>
<feature type="compositionally biased region" description="Basic and acidic residues" evidence="1">
    <location>
        <begin position="18"/>
        <end position="30"/>
    </location>
</feature>
<gene>
    <name evidence="2" type="ORF">PCOR1329_LOCUS15986</name>
</gene>
<organism evidence="2 3">
    <name type="scientific">Prorocentrum cordatum</name>
    <dbReference type="NCBI Taxonomy" id="2364126"/>
    <lineage>
        <taxon>Eukaryota</taxon>
        <taxon>Sar</taxon>
        <taxon>Alveolata</taxon>
        <taxon>Dinophyceae</taxon>
        <taxon>Prorocentrales</taxon>
        <taxon>Prorocentraceae</taxon>
        <taxon>Prorocentrum</taxon>
    </lineage>
</organism>
<dbReference type="Proteomes" id="UP001189429">
    <property type="component" value="Unassembled WGS sequence"/>
</dbReference>
<name>A0ABN9R373_9DINO</name>
<comment type="caution">
    <text evidence="2">The sequence shown here is derived from an EMBL/GenBank/DDBJ whole genome shotgun (WGS) entry which is preliminary data.</text>
</comment>
<proteinExistence type="predicted"/>
<evidence type="ECO:0000313" key="2">
    <source>
        <dbReference type="EMBL" id="CAK0811356.1"/>
    </source>
</evidence>
<feature type="non-terminal residue" evidence="2">
    <location>
        <position position="1"/>
    </location>
</feature>
<dbReference type="EMBL" id="CAUYUJ010004881">
    <property type="protein sequence ID" value="CAK0811356.1"/>
    <property type="molecule type" value="Genomic_DNA"/>
</dbReference>
<keyword evidence="3" id="KW-1185">Reference proteome</keyword>
<evidence type="ECO:0000256" key="1">
    <source>
        <dbReference type="SAM" id="MobiDB-lite"/>
    </source>
</evidence>
<protein>
    <submittedName>
        <fullName evidence="2">Uncharacterized protein</fullName>
    </submittedName>
</protein>
<reference evidence="2" key="1">
    <citation type="submission" date="2023-10" db="EMBL/GenBank/DDBJ databases">
        <authorList>
            <person name="Chen Y."/>
            <person name="Shah S."/>
            <person name="Dougan E. K."/>
            <person name="Thang M."/>
            <person name="Chan C."/>
        </authorList>
    </citation>
    <scope>NUCLEOTIDE SEQUENCE [LARGE SCALE GENOMIC DNA]</scope>
</reference>
<evidence type="ECO:0000313" key="3">
    <source>
        <dbReference type="Proteomes" id="UP001189429"/>
    </source>
</evidence>
<feature type="region of interest" description="Disordered" evidence="1">
    <location>
        <begin position="1"/>
        <end position="30"/>
    </location>
</feature>
<sequence length="404" mass="41746">AAGPAPAEGRQRATARRAKAEAARAEAERARQELQERARAAAAVGGDGPWRLALCLAASAASVAVSAGLGVLRLGATAGPLLSAVASCAICTAGLAHTWRARSEVIFDLLNKLFGKLADAVLKALDTVDDMLQEPLDKLDGMIDSMVEEQRPTLAKMQQFEDAIKKLDPDFDIPDPQDLKRPLDGCEAMIDEILDRARKEVPARLGEAARSTAVGLLATSRGAFQGLAVCAPLALVFLLNLAAGLAQVALAGSLGPGASAGAPAAAEELPSPRRLRGFAGAPGGEAAAMKGQLMACVQPALLQVALTMLQTLAAMLLTQVPRIGGIANRQIEALEADVGASMNERVEAVASVFGQAFGEVRGKADEFFPRFADSVEKLRGSIEQAAKLQAAAGAAAGVAKKFGF</sequence>